<gene>
    <name evidence="1" type="ORF">MiSe_24910</name>
</gene>
<evidence type="ECO:0000313" key="2">
    <source>
        <dbReference type="Proteomes" id="UP001050975"/>
    </source>
</evidence>
<sequence length="202" mass="22164">MKERSVIGLMVSLTIWATGSSPVLAQSQRYPTNAELRQLLRTFNTVPSSANLPTEDRRTLSEKRALESFVTSWSRVDPAVAPFLGQWGGIEESISIFPSNVRGRVCIIFMGSGESSADFDIGNVSNSQIRTNRSFGRSLIIRQGNRLGLAGIYRNGAGISAYEFPRPLRIPTNSSLLNLSNASRIIQQFNAAGCTNSLPNRR</sequence>
<organism evidence="1 2">
    <name type="scientific">Microseira wollei NIES-4236</name>
    <dbReference type="NCBI Taxonomy" id="2530354"/>
    <lineage>
        <taxon>Bacteria</taxon>
        <taxon>Bacillati</taxon>
        <taxon>Cyanobacteriota</taxon>
        <taxon>Cyanophyceae</taxon>
        <taxon>Oscillatoriophycideae</taxon>
        <taxon>Aerosakkonematales</taxon>
        <taxon>Aerosakkonemataceae</taxon>
        <taxon>Microseira</taxon>
    </lineage>
</organism>
<comment type="caution">
    <text evidence="1">The sequence shown here is derived from an EMBL/GenBank/DDBJ whole genome shotgun (WGS) entry which is preliminary data.</text>
</comment>
<name>A0AAV3XEB4_9CYAN</name>
<dbReference type="AlphaFoldDB" id="A0AAV3XEB4"/>
<dbReference type="RefSeq" id="WP_226579709.1">
    <property type="nucleotide sequence ID" value="NZ_BLAY01000033.1"/>
</dbReference>
<proteinExistence type="predicted"/>
<dbReference type="Proteomes" id="UP001050975">
    <property type="component" value="Unassembled WGS sequence"/>
</dbReference>
<dbReference type="EMBL" id="BLAY01000033">
    <property type="protein sequence ID" value="GET37737.1"/>
    <property type="molecule type" value="Genomic_DNA"/>
</dbReference>
<evidence type="ECO:0000313" key="1">
    <source>
        <dbReference type="EMBL" id="GET37737.1"/>
    </source>
</evidence>
<reference evidence="1" key="1">
    <citation type="submission" date="2019-10" db="EMBL/GenBank/DDBJ databases">
        <title>Draft genome sequece of Microseira wollei NIES-4236.</title>
        <authorList>
            <person name="Yamaguchi H."/>
            <person name="Suzuki S."/>
            <person name="Kawachi M."/>
        </authorList>
    </citation>
    <scope>NUCLEOTIDE SEQUENCE</scope>
    <source>
        <strain evidence="1">NIES-4236</strain>
    </source>
</reference>
<keyword evidence="2" id="KW-1185">Reference proteome</keyword>
<protein>
    <submittedName>
        <fullName evidence="1">Uncharacterized protein</fullName>
    </submittedName>
</protein>
<accession>A0AAV3XEB4</accession>